<evidence type="ECO:0000256" key="11">
    <source>
        <dbReference type="ARBA" id="ARBA00023136"/>
    </source>
</evidence>
<evidence type="ECO:0000313" key="17">
    <source>
        <dbReference type="Proteomes" id="UP000494165"/>
    </source>
</evidence>
<dbReference type="InterPro" id="IPR055108">
    <property type="entry name" value="Syntrophin_4th"/>
</dbReference>
<evidence type="ECO:0008006" key="18">
    <source>
        <dbReference type="Google" id="ProtNLM"/>
    </source>
</evidence>
<dbReference type="GO" id="GO:0003779">
    <property type="term" value="F:actin binding"/>
    <property type="evidence" value="ECO:0007669"/>
    <property type="project" value="UniProtKB-KW"/>
</dbReference>
<evidence type="ECO:0000256" key="1">
    <source>
        <dbReference type="ARBA" id="ARBA00004184"/>
    </source>
</evidence>
<evidence type="ECO:0000256" key="10">
    <source>
        <dbReference type="ARBA" id="ARBA00022949"/>
    </source>
</evidence>
<keyword evidence="8" id="KW-0106">Calcium</keyword>
<dbReference type="InterPro" id="IPR001478">
    <property type="entry name" value="PDZ"/>
</dbReference>
<dbReference type="GO" id="GO:0012505">
    <property type="term" value="C:endomembrane system"/>
    <property type="evidence" value="ECO:0007669"/>
    <property type="project" value="UniProtKB-SubCell"/>
</dbReference>
<evidence type="ECO:0000256" key="6">
    <source>
        <dbReference type="ARBA" id="ARBA00022553"/>
    </source>
</evidence>
<keyword evidence="6" id="KW-0597">Phosphoprotein</keyword>
<dbReference type="PROSITE" id="PS50003">
    <property type="entry name" value="PH_DOMAIN"/>
    <property type="match status" value="2"/>
</dbReference>
<comment type="similarity">
    <text evidence="4">Belongs to the syntrophin family.</text>
</comment>
<comment type="caution">
    <text evidence="16">The sequence shown here is derived from an EMBL/GenBank/DDBJ whole genome shotgun (WGS) entry which is preliminary data.</text>
</comment>
<dbReference type="InterPro" id="IPR036034">
    <property type="entry name" value="PDZ_sf"/>
</dbReference>
<keyword evidence="9" id="KW-0112">Calmodulin-binding</keyword>
<keyword evidence="12" id="KW-0009">Actin-binding</keyword>
<evidence type="ECO:0000256" key="3">
    <source>
        <dbReference type="ARBA" id="ARBA00004282"/>
    </source>
</evidence>
<keyword evidence="5" id="KW-0963">Cytoplasm</keyword>
<feature type="domain" description="PH" evidence="14">
    <location>
        <begin position="3"/>
        <end position="256"/>
    </location>
</feature>
<feature type="domain" description="PH" evidence="14">
    <location>
        <begin position="283"/>
        <end position="399"/>
    </location>
</feature>
<dbReference type="PANTHER" id="PTHR10554">
    <property type="entry name" value="SYNTROPHIN"/>
    <property type="match status" value="1"/>
</dbReference>
<keyword evidence="7" id="KW-0677">Repeat</keyword>
<dbReference type="InterPro" id="IPR041428">
    <property type="entry name" value="PHsplit_syntrophin"/>
</dbReference>
<dbReference type="OrthoDB" id="409749at2759"/>
<accession>A0A8S1DEV4</accession>
<dbReference type="InterPro" id="IPR001849">
    <property type="entry name" value="PH_domain"/>
</dbReference>
<proteinExistence type="inferred from homology"/>
<keyword evidence="13" id="KW-0206">Cytoskeleton</keyword>
<evidence type="ECO:0000256" key="9">
    <source>
        <dbReference type="ARBA" id="ARBA00022860"/>
    </source>
</evidence>
<dbReference type="InterPro" id="IPR011993">
    <property type="entry name" value="PH-like_dom_sf"/>
</dbReference>
<name>A0A8S1DEV4_9INSE</name>
<dbReference type="Gene3D" id="2.30.42.10">
    <property type="match status" value="1"/>
</dbReference>
<evidence type="ECO:0000259" key="14">
    <source>
        <dbReference type="PROSITE" id="PS50003"/>
    </source>
</evidence>
<evidence type="ECO:0000256" key="4">
    <source>
        <dbReference type="ARBA" id="ARBA00010798"/>
    </source>
</evidence>
<evidence type="ECO:0000256" key="13">
    <source>
        <dbReference type="ARBA" id="ARBA00023212"/>
    </source>
</evidence>
<keyword evidence="11" id="KW-0472">Membrane</keyword>
<dbReference type="InterPro" id="IPR015482">
    <property type="entry name" value="Syntrophin"/>
</dbReference>
<dbReference type="PROSITE" id="PS50106">
    <property type="entry name" value="PDZ"/>
    <property type="match status" value="1"/>
</dbReference>
<dbReference type="SMART" id="SM00233">
    <property type="entry name" value="PH"/>
    <property type="match status" value="2"/>
</dbReference>
<dbReference type="SMART" id="SM00228">
    <property type="entry name" value="PDZ"/>
    <property type="match status" value="1"/>
</dbReference>
<protein>
    <recommendedName>
        <fullName evidence="18">PDZ domain-containing protein</fullName>
    </recommendedName>
</protein>
<dbReference type="AlphaFoldDB" id="A0A8S1DEV4"/>
<sequence>MSSYGRSGLLETYVRSQWYRVFVSLEEDHLSISLDETCENGNLNGGLDNGVLEGYSDVPESIANQKRQVCVVKSDNNGLGISIKGGRENKMPILISKIFKGMAADLTEQLYVGDAILSVNGEDLREATHDEAVKALKRAGKVVELEVLPSFYVTVKYLREVTPYFRKASIISEVGWELQKAFLSQRPPSPRQTAPRADTRYIPLQLCYLTRNFRHQDPENRCFELHSPDGIHNCVLRAPDPSEAAAWFNTLHSALSNLTAMAMNQANQVIAPLRISDSALPGELMQIGWLARKSEHGEETAERWQSVFAAVTETQLRLYGAAPWSLESWATPFDCCSLLATRLVGSQSRRGSSVLPMAAELITFSIRCGTSEGIISHYLRTETHRDLANWARALVQGAHDAVQRQKEILFSCVWQNQPCQLLLHYEAGFTLLDASDPPQQIWSYPFERLRSSSDDGTRLLLLDFGAEDEQELDMEGCPKPLVFTLHNFLSAKIHRLGLYAPRKLPDLRVDAPSAVQ</sequence>
<organism evidence="16 17">
    <name type="scientific">Cloeon dipterum</name>
    <dbReference type="NCBI Taxonomy" id="197152"/>
    <lineage>
        <taxon>Eukaryota</taxon>
        <taxon>Metazoa</taxon>
        <taxon>Ecdysozoa</taxon>
        <taxon>Arthropoda</taxon>
        <taxon>Hexapoda</taxon>
        <taxon>Insecta</taxon>
        <taxon>Pterygota</taxon>
        <taxon>Palaeoptera</taxon>
        <taxon>Ephemeroptera</taxon>
        <taxon>Pisciforma</taxon>
        <taxon>Baetidae</taxon>
        <taxon>Cloeon</taxon>
    </lineage>
</organism>
<dbReference type="SUPFAM" id="SSF50729">
    <property type="entry name" value="PH domain-like"/>
    <property type="match status" value="1"/>
</dbReference>
<dbReference type="GO" id="GO:0016010">
    <property type="term" value="C:dystrophin-associated glycoprotein complex"/>
    <property type="evidence" value="ECO:0007669"/>
    <property type="project" value="TreeGrafter"/>
</dbReference>
<dbReference type="CDD" id="cd06801">
    <property type="entry name" value="PDZ_syntrophin-like"/>
    <property type="match status" value="1"/>
</dbReference>
<reference evidence="16 17" key="1">
    <citation type="submission" date="2020-04" db="EMBL/GenBank/DDBJ databases">
        <authorList>
            <person name="Alioto T."/>
            <person name="Alioto T."/>
            <person name="Gomez Garrido J."/>
        </authorList>
    </citation>
    <scope>NUCLEOTIDE SEQUENCE [LARGE SCALE GENOMIC DNA]</scope>
</reference>
<dbReference type="SUPFAM" id="SSF50156">
    <property type="entry name" value="PDZ domain-like"/>
    <property type="match status" value="1"/>
</dbReference>
<dbReference type="Gene3D" id="2.30.29.30">
    <property type="entry name" value="Pleckstrin-homology domain (PH domain)/Phosphotyrosine-binding domain (PTB)"/>
    <property type="match status" value="1"/>
</dbReference>
<dbReference type="GO" id="GO:0005516">
    <property type="term" value="F:calmodulin binding"/>
    <property type="evidence" value="ECO:0007669"/>
    <property type="project" value="UniProtKB-KW"/>
</dbReference>
<dbReference type="EMBL" id="CADEPI010000196">
    <property type="protein sequence ID" value="CAB3379899.1"/>
    <property type="molecule type" value="Genomic_DNA"/>
</dbReference>
<evidence type="ECO:0000256" key="2">
    <source>
        <dbReference type="ARBA" id="ARBA00004245"/>
    </source>
</evidence>
<gene>
    <name evidence="16" type="ORF">CLODIP_2_CD00044</name>
</gene>
<evidence type="ECO:0000256" key="5">
    <source>
        <dbReference type="ARBA" id="ARBA00022490"/>
    </source>
</evidence>
<dbReference type="GO" id="GO:0005198">
    <property type="term" value="F:structural molecule activity"/>
    <property type="evidence" value="ECO:0007669"/>
    <property type="project" value="InterPro"/>
</dbReference>
<keyword evidence="17" id="KW-1185">Reference proteome</keyword>
<dbReference type="GO" id="GO:0070161">
    <property type="term" value="C:anchoring junction"/>
    <property type="evidence" value="ECO:0007669"/>
    <property type="project" value="UniProtKB-SubCell"/>
</dbReference>
<dbReference type="Pfam" id="PF18012">
    <property type="entry name" value="PH_17"/>
    <property type="match status" value="1"/>
</dbReference>
<comment type="subcellular location">
    <subcellularLocation>
        <location evidence="3">Cell junction</location>
    </subcellularLocation>
    <subcellularLocation>
        <location evidence="2">Cytoplasm</location>
        <location evidence="2">Cytoskeleton</location>
    </subcellularLocation>
    <subcellularLocation>
        <location evidence="1">Endomembrane system</location>
        <topology evidence="1">Peripheral membrane protein</topology>
    </subcellularLocation>
</comment>
<dbReference type="FunFam" id="2.30.42.10:FF:000052">
    <property type="entry name" value="Syntrophin beta 1"/>
    <property type="match status" value="1"/>
</dbReference>
<evidence type="ECO:0000256" key="7">
    <source>
        <dbReference type="ARBA" id="ARBA00022737"/>
    </source>
</evidence>
<dbReference type="PANTHER" id="PTHR10554:SF12">
    <property type="entry name" value="IP02644P"/>
    <property type="match status" value="1"/>
</dbReference>
<dbReference type="CDD" id="cd01258">
    <property type="entry name" value="PHsplit_syntrophin"/>
    <property type="match status" value="1"/>
</dbReference>
<evidence type="ECO:0000313" key="16">
    <source>
        <dbReference type="EMBL" id="CAB3379899.1"/>
    </source>
</evidence>
<dbReference type="Pfam" id="PF23012">
    <property type="entry name" value="Syntrophin_4th"/>
    <property type="match status" value="1"/>
</dbReference>
<dbReference type="Proteomes" id="UP000494165">
    <property type="component" value="Unassembled WGS sequence"/>
</dbReference>
<evidence type="ECO:0000256" key="12">
    <source>
        <dbReference type="ARBA" id="ARBA00023203"/>
    </source>
</evidence>
<feature type="domain" description="PDZ" evidence="15">
    <location>
        <begin position="68"/>
        <end position="151"/>
    </location>
</feature>
<dbReference type="GO" id="GO:0005856">
    <property type="term" value="C:cytoskeleton"/>
    <property type="evidence" value="ECO:0007669"/>
    <property type="project" value="UniProtKB-SubCell"/>
</dbReference>
<keyword evidence="10" id="KW-0965">Cell junction</keyword>
<evidence type="ECO:0000259" key="15">
    <source>
        <dbReference type="PROSITE" id="PS50106"/>
    </source>
</evidence>
<dbReference type="Pfam" id="PF00595">
    <property type="entry name" value="PDZ"/>
    <property type="match status" value="1"/>
</dbReference>
<evidence type="ECO:0000256" key="8">
    <source>
        <dbReference type="ARBA" id="ARBA00022837"/>
    </source>
</evidence>